<accession>A0AAP5AL84</accession>
<keyword evidence="1" id="KW-1133">Transmembrane helix</keyword>
<organism evidence="2 3">
    <name type="scientific">Stenotrophomonas rhizophila</name>
    <dbReference type="NCBI Taxonomy" id="216778"/>
    <lineage>
        <taxon>Bacteria</taxon>
        <taxon>Pseudomonadati</taxon>
        <taxon>Pseudomonadota</taxon>
        <taxon>Gammaproteobacteria</taxon>
        <taxon>Lysobacterales</taxon>
        <taxon>Lysobacteraceae</taxon>
        <taxon>Stenotrophomonas</taxon>
    </lineage>
</organism>
<dbReference type="EMBL" id="JAUTAS010000001">
    <property type="protein sequence ID" value="MDQ1110136.1"/>
    <property type="molecule type" value="Genomic_DNA"/>
</dbReference>
<protein>
    <submittedName>
        <fullName evidence="2">Uncharacterized protein</fullName>
    </submittedName>
</protein>
<gene>
    <name evidence="2" type="ORF">QE424_003295</name>
</gene>
<dbReference type="AlphaFoldDB" id="A0AAP5AL84"/>
<reference evidence="2" key="1">
    <citation type="submission" date="2023-07" db="EMBL/GenBank/DDBJ databases">
        <title>Functional and genomic diversity of the sorghum phyllosphere microbiome.</title>
        <authorList>
            <person name="Shade A."/>
        </authorList>
    </citation>
    <scope>NUCLEOTIDE SEQUENCE</scope>
    <source>
        <strain evidence="2">SORGH_AS_0457</strain>
    </source>
</reference>
<proteinExistence type="predicted"/>
<evidence type="ECO:0000256" key="1">
    <source>
        <dbReference type="SAM" id="Phobius"/>
    </source>
</evidence>
<sequence>MQSAKTKWLAYTVLVGLIPICSRLLVWLVTKEGSLEPFAPQDFIAFGLVLHISNINEIEHLVSADRAWKTTQNTVSAFFIAIHGVLFCSTLIGGDAINQQAIMYCVAVIALVSLAISYSLFTRISKIQMDHPERVP</sequence>
<keyword evidence="1" id="KW-0472">Membrane</keyword>
<feature type="transmembrane region" description="Helical" evidence="1">
    <location>
        <begin position="75"/>
        <end position="94"/>
    </location>
</feature>
<evidence type="ECO:0000313" key="2">
    <source>
        <dbReference type="EMBL" id="MDQ1110136.1"/>
    </source>
</evidence>
<keyword evidence="1" id="KW-0812">Transmembrane</keyword>
<evidence type="ECO:0000313" key="3">
    <source>
        <dbReference type="Proteomes" id="UP001226084"/>
    </source>
</evidence>
<name>A0AAP5AL84_9GAMM</name>
<dbReference type="RefSeq" id="WP_095362610.1">
    <property type="nucleotide sequence ID" value="NZ_CP183298.1"/>
</dbReference>
<comment type="caution">
    <text evidence="2">The sequence shown here is derived from an EMBL/GenBank/DDBJ whole genome shotgun (WGS) entry which is preliminary data.</text>
</comment>
<feature type="transmembrane region" description="Helical" evidence="1">
    <location>
        <begin position="9"/>
        <end position="29"/>
    </location>
</feature>
<feature type="transmembrane region" description="Helical" evidence="1">
    <location>
        <begin position="101"/>
        <end position="121"/>
    </location>
</feature>
<dbReference type="Proteomes" id="UP001226084">
    <property type="component" value="Unassembled WGS sequence"/>
</dbReference>